<dbReference type="Ensembl" id="ENSSGRT00000067057.1">
    <property type="protein sequence ID" value="ENSSGRP00000062880.1"/>
    <property type="gene ID" value="ENSSGRG00000032509.1"/>
</dbReference>
<dbReference type="Pfam" id="PF06080">
    <property type="entry name" value="DUF938"/>
    <property type="match status" value="2"/>
</dbReference>
<comment type="similarity">
    <text evidence="1">Belongs to the UPF0585 family.</text>
</comment>
<name>A0A672PHF6_SINGR</name>
<protein>
    <recommendedName>
        <fullName evidence="2">Methyltransferase-like 26</fullName>
    </recommendedName>
</protein>
<dbReference type="InParanoid" id="A0A672PHF6"/>
<keyword evidence="4" id="KW-1185">Reference proteome</keyword>
<evidence type="ECO:0000256" key="1">
    <source>
        <dbReference type="ARBA" id="ARBA00008308"/>
    </source>
</evidence>
<dbReference type="Proteomes" id="UP000472262">
    <property type="component" value="Unassembled WGS sequence"/>
</dbReference>
<dbReference type="SUPFAM" id="SSF53335">
    <property type="entry name" value="S-adenosyl-L-methionine-dependent methyltransferases"/>
    <property type="match status" value="1"/>
</dbReference>
<evidence type="ECO:0000256" key="2">
    <source>
        <dbReference type="ARBA" id="ARBA00040746"/>
    </source>
</evidence>
<dbReference type="AlphaFoldDB" id="A0A672PHF6"/>
<sequence>MLNAAAADRNKDPILAVLKSRVASDRPLVALEISSGTGQHVIHFAKAFPNISWQPSEIEAQSISRNPEWGLRDVSLLKTLGQENGLRLEEIVDMPANNKCLLFHKDSVV</sequence>
<proteinExistence type="inferred from homology"/>
<evidence type="ECO:0000313" key="3">
    <source>
        <dbReference type="Ensembl" id="ENSSGRP00000062880.1"/>
    </source>
</evidence>
<dbReference type="PANTHER" id="PTHR20974:SF2">
    <property type="entry name" value="METHYLTRANSFERASE-LIKE 26"/>
    <property type="match status" value="1"/>
</dbReference>
<accession>A0A672PHF6</accession>
<reference evidence="3" key="2">
    <citation type="submission" date="2025-09" db="UniProtKB">
        <authorList>
            <consortium name="Ensembl"/>
        </authorList>
    </citation>
    <scope>IDENTIFICATION</scope>
</reference>
<dbReference type="OMA" id="CGIRGHE"/>
<dbReference type="PANTHER" id="PTHR20974">
    <property type="entry name" value="UPF0585 PROTEIN CG18661"/>
    <property type="match status" value="1"/>
</dbReference>
<dbReference type="InterPro" id="IPR010342">
    <property type="entry name" value="DUF938"/>
</dbReference>
<evidence type="ECO:0000313" key="4">
    <source>
        <dbReference type="Proteomes" id="UP000472262"/>
    </source>
</evidence>
<organism evidence="3 4">
    <name type="scientific">Sinocyclocheilus grahami</name>
    <name type="common">Dianchi golden-line fish</name>
    <name type="synonym">Barbus grahami</name>
    <dbReference type="NCBI Taxonomy" id="75366"/>
    <lineage>
        <taxon>Eukaryota</taxon>
        <taxon>Metazoa</taxon>
        <taxon>Chordata</taxon>
        <taxon>Craniata</taxon>
        <taxon>Vertebrata</taxon>
        <taxon>Euteleostomi</taxon>
        <taxon>Actinopterygii</taxon>
        <taxon>Neopterygii</taxon>
        <taxon>Teleostei</taxon>
        <taxon>Ostariophysi</taxon>
        <taxon>Cypriniformes</taxon>
        <taxon>Cyprinidae</taxon>
        <taxon>Cyprininae</taxon>
        <taxon>Sinocyclocheilus</taxon>
    </lineage>
</organism>
<dbReference type="InterPro" id="IPR029063">
    <property type="entry name" value="SAM-dependent_MTases_sf"/>
</dbReference>
<reference evidence="3" key="1">
    <citation type="submission" date="2025-08" db="UniProtKB">
        <authorList>
            <consortium name="Ensembl"/>
        </authorList>
    </citation>
    <scope>IDENTIFICATION</scope>
</reference>